<sequence>MSKLKSKCLKCEYCKYDTSVDTATVGHMVKEVYVVDKVLIPGTYLCDNPESEFFGGCVVGHLGCDKVMKRRKK</sequence>
<accession>A0A6M3L396</accession>
<proteinExistence type="predicted"/>
<dbReference type="AlphaFoldDB" id="A0A6M3L396"/>
<dbReference type="EMBL" id="MT142745">
    <property type="protein sequence ID" value="QJA87984.1"/>
    <property type="molecule type" value="Genomic_DNA"/>
</dbReference>
<evidence type="ECO:0000313" key="1">
    <source>
        <dbReference type="EMBL" id="QJA87984.1"/>
    </source>
</evidence>
<gene>
    <name evidence="1" type="ORF">MM415B02856_0013</name>
</gene>
<organism evidence="1">
    <name type="scientific">viral metagenome</name>
    <dbReference type="NCBI Taxonomy" id="1070528"/>
    <lineage>
        <taxon>unclassified sequences</taxon>
        <taxon>metagenomes</taxon>
        <taxon>organismal metagenomes</taxon>
    </lineage>
</organism>
<reference evidence="1" key="1">
    <citation type="submission" date="2020-03" db="EMBL/GenBank/DDBJ databases">
        <title>The deep terrestrial virosphere.</title>
        <authorList>
            <person name="Holmfeldt K."/>
            <person name="Nilsson E."/>
            <person name="Simone D."/>
            <person name="Lopez-Fernandez M."/>
            <person name="Wu X."/>
            <person name="de Brujin I."/>
            <person name="Lundin D."/>
            <person name="Andersson A."/>
            <person name="Bertilsson S."/>
            <person name="Dopson M."/>
        </authorList>
    </citation>
    <scope>NUCLEOTIDE SEQUENCE</scope>
    <source>
        <strain evidence="1">MM415B02856</strain>
    </source>
</reference>
<protein>
    <submittedName>
        <fullName evidence="1">Uncharacterized protein</fullName>
    </submittedName>
</protein>
<name>A0A6M3L396_9ZZZZ</name>